<protein>
    <submittedName>
        <fullName evidence="2">Uncharacterized protein</fullName>
    </submittedName>
</protein>
<keyword evidence="3" id="KW-1185">Reference proteome</keyword>
<dbReference type="AlphaFoldDB" id="A0AAD7KHP4"/>
<dbReference type="Proteomes" id="UP001215280">
    <property type="component" value="Unassembled WGS sequence"/>
</dbReference>
<comment type="caution">
    <text evidence="2">The sequence shown here is derived from an EMBL/GenBank/DDBJ whole genome shotgun (WGS) entry which is preliminary data.</text>
</comment>
<proteinExistence type="predicted"/>
<sequence>MHDFNPASGTVSVPGASSLMQRSDNAQKNVATMKLLSALATLTKGIISLHPPHALLHSSSDAQNELAAAAVEDPAPAPTPSPPGTPPPVATALAGFQTRGPWVAGTLYLVVPTGPLVLIPEAPVADGEDTPLWYCITKGTFVGVHLNHALVLAAVSGVSGSAMESYKTQALAVDAFNEMLGFHGMVQIRP</sequence>
<name>A0AAD7KHP4_9AGAR</name>
<evidence type="ECO:0000256" key="1">
    <source>
        <dbReference type="SAM" id="MobiDB-lite"/>
    </source>
</evidence>
<gene>
    <name evidence="2" type="ORF">DFH07DRAFT_763525</name>
</gene>
<feature type="region of interest" description="Disordered" evidence="1">
    <location>
        <begin position="1"/>
        <end position="20"/>
    </location>
</feature>
<dbReference type="EMBL" id="JARJLG010000001">
    <property type="protein sequence ID" value="KAJ7784912.1"/>
    <property type="molecule type" value="Genomic_DNA"/>
</dbReference>
<accession>A0AAD7KHP4</accession>
<organism evidence="2 3">
    <name type="scientific">Mycena maculata</name>
    <dbReference type="NCBI Taxonomy" id="230809"/>
    <lineage>
        <taxon>Eukaryota</taxon>
        <taxon>Fungi</taxon>
        <taxon>Dikarya</taxon>
        <taxon>Basidiomycota</taxon>
        <taxon>Agaricomycotina</taxon>
        <taxon>Agaricomycetes</taxon>
        <taxon>Agaricomycetidae</taxon>
        <taxon>Agaricales</taxon>
        <taxon>Marasmiineae</taxon>
        <taxon>Mycenaceae</taxon>
        <taxon>Mycena</taxon>
    </lineage>
</organism>
<evidence type="ECO:0000313" key="3">
    <source>
        <dbReference type="Proteomes" id="UP001215280"/>
    </source>
</evidence>
<reference evidence="2" key="1">
    <citation type="submission" date="2023-03" db="EMBL/GenBank/DDBJ databases">
        <title>Massive genome expansion in bonnet fungi (Mycena s.s.) driven by repeated elements and novel gene families across ecological guilds.</title>
        <authorList>
            <consortium name="Lawrence Berkeley National Laboratory"/>
            <person name="Harder C.B."/>
            <person name="Miyauchi S."/>
            <person name="Viragh M."/>
            <person name="Kuo A."/>
            <person name="Thoen E."/>
            <person name="Andreopoulos B."/>
            <person name="Lu D."/>
            <person name="Skrede I."/>
            <person name="Drula E."/>
            <person name="Henrissat B."/>
            <person name="Morin E."/>
            <person name="Kohler A."/>
            <person name="Barry K."/>
            <person name="LaButti K."/>
            <person name="Morin E."/>
            <person name="Salamov A."/>
            <person name="Lipzen A."/>
            <person name="Mereny Z."/>
            <person name="Hegedus B."/>
            <person name="Baldrian P."/>
            <person name="Stursova M."/>
            <person name="Weitz H."/>
            <person name="Taylor A."/>
            <person name="Grigoriev I.V."/>
            <person name="Nagy L.G."/>
            <person name="Martin F."/>
            <person name="Kauserud H."/>
        </authorList>
    </citation>
    <scope>NUCLEOTIDE SEQUENCE</scope>
    <source>
        <strain evidence="2">CBHHK188m</strain>
    </source>
</reference>
<evidence type="ECO:0000313" key="2">
    <source>
        <dbReference type="EMBL" id="KAJ7784912.1"/>
    </source>
</evidence>